<proteinExistence type="predicted"/>
<feature type="region of interest" description="Disordered" evidence="1">
    <location>
        <begin position="220"/>
        <end position="249"/>
    </location>
</feature>
<feature type="compositionally biased region" description="Basic and acidic residues" evidence="1">
    <location>
        <begin position="239"/>
        <end position="249"/>
    </location>
</feature>
<feature type="region of interest" description="Disordered" evidence="1">
    <location>
        <begin position="299"/>
        <end position="323"/>
    </location>
</feature>
<organism evidence="2 3">
    <name type="scientific">Paracoccus versutus</name>
    <name type="common">Thiobacillus versutus</name>
    <dbReference type="NCBI Taxonomy" id="34007"/>
    <lineage>
        <taxon>Bacteria</taxon>
        <taxon>Pseudomonadati</taxon>
        <taxon>Pseudomonadota</taxon>
        <taxon>Alphaproteobacteria</taxon>
        <taxon>Rhodobacterales</taxon>
        <taxon>Paracoccaceae</taxon>
        <taxon>Paracoccus</taxon>
    </lineage>
</organism>
<protein>
    <submittedName>
        <fullName evidence="2">Uncharacterized protein DUF4150</fullName>
    </submittedName>
</protein>
<evidence type="ECO:0000313" key="3">
    <source>
        <dbReference type="Proteomes" id="UP000256941"/>
    </source>
</evidence>
<dbReference type="RefSeq" id="WP_116221969.1">
    <property type="nucleotide sequence ID" value="NZ_CP038197.1"/>
</dbReference>
<comment type="caution">
    <text evidence="2">The sequence shown here is derived from an EMBL/GenBank/DDBJ whole genome shotgun (WGS) entry which is preliminary data.</text>
</comment>
<sequence length="323" mass="34643">MSGVFANGLEISGKAVNAQTIAAFPDTCFTPPENPATPPGVPVPYPSFGMASDTENGTGTVFICGKTVNIKNKSDVSRTSGTEAGCAAKKGIITSKNTGKKYFTSWSNDVKFDGEPVIRFSDLATHNHASPGGQTPPFPEICAANQAFADCVTLLNKLEMQLHEHGKSPCKHPDQSEHPLENQMMQKSRGGTNYAAFPGYHVDKAPCICMRSFNLNPDGSPKSGAGSMKGAPHPMKSKANRDLLKKSPKPTVREALDETKQAYGDHHDKLQPPTSEEEKKAALECIEVVIVTYLQSVAKPKQNADGSTSQPSTQDVLNTQLRN</sequence>
<gene>
    <name evidence="2" type="ORF">BDD41_2493</name>
</gene>
<feature type="compositionally biased region" description="Polar residues" evidence="1">
    <location>
        <begin position="304"/>
        <end position="323"/>
    </location>
</feature>
<dbReference type="EMBL" id="QTUJ01000002">
    <property type="protein sequence ID" value="REF69778.1"/>
    <property type="molecule type" value="Genomic_DNA"/>
</dbReference>
<name>A0A3D9XJI4_PARVE</name>
<dbReference type="Proteomes" id="UP000256941">
    <property type="component" value="Unassembled WGS sequence"/>
</dbReference>
<dbReference type="Pfam" id="PF13665">
    <property type="entry name" value="Tox-PAAR-like"/>
    <property type="match status" value="1"/>
</dbReference>
<evidence type="ECO:0000256" key="1">
    <source>
        <dbReference type="SAM" id="MobiDB-lite"/>
    </source>
</evidence>
<reference evidence="2 3" key="1">
    <citation type="submission" date="2018-08" db="EMBL/GenBank/DDBJ databases">
        <title>Genomic Encyclopedia of Archaeal and Bacterial Type Strains, Phase II (KMG-II): from individual species to whole genera.</title>
        <authorList>
            <person name="Goeker M."/>
        </authorList>
    </citation>
    <scope>NUCLEOTIDE SEQUENCE [LARGE SCALE GENOMIC DNA]</scope>
    <source>
        <strain evidence="2 3">DSM 17099</strain>
    </source>
</reference>
<dbReference type="AlphaFoldDB" id="A0A3D9XJI4"/>
<evidence type="ECO:0000313" key="2">
    <source>
        <dbReference type="EMBL" id="REF69778.1"/>
    </source>
</evidence>
<accession>A0A3D9XJI4</accession>